<dbReference type="GO" id="GO:0016810">
    <property type="term" value="F:hydrolase activity, acting on carbon-nitrogen (but not peptide) bonds"/>
    <property type="evidence" value="ECO:0007669"/>
    <property type="project" value="InterPro"/>
</dbReference>
<proteinExistence type="predicted"/>
<accession>A0A7D9H6C5</accession>
<dbReference type="AlphaFoldDB" id="A0A7D9H6C5"/>
<dbReference type="PANTHER" id="PTHR22642">
    <property type="entry name" value="IMIDAZOLONEPROPIONASE"/>
    <property type="match status" value="1"/>
</dbReference>
<feature type="domain" description="Amidohydrolase 3" evidence="1">
    <location>
        <begin position="2"/>
        <end position="245"/>
    </location>
</feature>
<evidence type="ECO:0000259" key="1">
    <source>
        <dbReference type="Pfam" id="PF07969"/>
    </source>
</evidence>
<dbReference type="EMBL" id="LR633966">
    <property type="protein sequence ID" value="VUX54993.1"/>
    <property type="molecule type" value="Genomic_DNA"/>
</dbReference>
<dbReference type="InterPro" id="IPR011059">
    <property type="entry name" value="Metal-dep_hydrolase_composite"/>
</dbReference>
<name>A0A7D9H6C5_9GAMM</name>
<organism evidence="2">
    <name type="scientific">uncultured Woeseiaceae bacterium</name>
    <dbReference type="NCBI Taxonomy" id="1983305"/>
    <lineage>
        <taxon>Bacteria</taxon>
        <taxon>Pseudomonadati</taxon>
        <taxon>Pseudomonadota</taxon>
        <taxon>Gammaproteobacteria</taxon>
        <taxon>Woeseiales</taxon>
        <taxon>Woeseiaceae</taxon>
        <taxon>environmental samples</taxon>
    </lineage>
</organism>
<evidence type="ECO:0000313" key="2">
    <source>
        <dbReference type="EMBL" id="VUX54993.1"/>
    </source>
</evidence>
<dbReference type="SUPFAM" id="SSF51338">
    <property type="entry name" value="Composite domain of metallo-dependent hydrolases"/>
    <property type="match status" value="1"/>
</dbReference>
<sequence>MVDGVLSTYTALMKAPYSDNPDAVAEAFVTPQQLNAMIAAAHEYDFPVAVHAIGDEGVSWVLDGFAKSPRKAGMQSDRIEHIEVVTPDDVERFESLGIAASMQPHHATCCVGNYVIDHIGRDRLPNAYVWRSMLDTAVPLVLGSDWPTSPLNPLIQMADAIHRETRIDGVIRPWDEGKTLSFEEALYGYTQAGANMTSWSDEIGSITVGKWADFVILDERLPDNVDRALENRQVTATYLAGHLVYPDQ</sequence>
<dbReference type="Gene3D" id="2.30.40.10">
    <property type="entry name" value="Urease, subunit C, domain 1"/>
    <property type="match status" value="1"/>
</dbReference>
<protein>
    <submittedName>
        <fullName evidence="2">Amidohydrolase 3</fullName>
    </submittedName>
</protein>
<dbReference type="Gene3D" id="3.20.20.140">
    <property type="entry name" value="Metal-dependent hydrolases"/>
    <property type="match status" value="1"/>
</dbReference>
<dbReference type="InterPro" id="IPR032466">
    <property type="entry name" value="Metal_Hydrolase"/>
</dbReference>
<dbReference type="InterPro" id="IPR013108">
    <property type="entry name" value="Amidohydro_3"/>
</dbReference>
<dbReference type="SUPFAM" id="SSF51556">
    <property type="entry name" value="Metallo-dependent hydrolases"/>
    <property type="match status" value="1"/>
</dbReference>
<dbReference type="PANTHER" id="PTHR22642:SF2">
    <property type="entry name" value="PROTEIN LONG AFTER FAR-RED 3"/>
    <property type="match status" value="1"/>
</dbReference>
<keyword evidence="2" id="KW-0378">Hydrolase</keyword>
<gene>
    <name evidence="2" type="ORF">JTBB02_V1_80001</name>
</gene>
<reference evidence="2" key="1">
    <citation type="submission" date="2019-07" db="EMBL/GenBank/DDBJ databases">
        <authorList>
            <person name="Weber M."/>
            <person name="Kostadinov I."/>
            <person name="Kostadinov D I."/>
        </authorList>
    </citation>
    <scope>NUCLEOTIDE SEQUENCE</scope>
    <source>
        <strain evidence="2">Gfbio:sag-sample-b02:053724c1-46a9-4a36-b237-ea2bf867836b</strain>
    </source>
</reference>
<dbReference type="Pfam" id="PF07969">
    <property type="entry name" value="Amidohydro_3"/>
    <property type="match status" value="1"/>
</dbReference>